<dbReference type="GO" id="GO:0032196">
    <property type="term" value="P:transposition"/>
    <property type="evidence" value="ECO:0007669"/>
    <property type="project" value="UniProtKB-KW"/>
</dbReference>
<dbReference type="InterPro" id="IPR036397">
    <property type="entry name" value="RNaseH_sf"/>
</dbReference>
<dbReference type="GO" id="GO:0015074">
    <property type="term" value="P:DNA integration"/>
    <property type="evidence" value="ECO:0007669"/>
    <property type="project" value="InterPro"/>
</dbReference>
<evidence type="ECO:0000256" key="4">
    <source>
        <dbReference type="ARBA" id="ARBA00023172"/>
    </source>
</evidence>
<dbReference type="PANTHER" id="PTHR35004:SF7">
    <property type="entry name" value="INTEGRASE PROTEIN"/>
    <property type="match status" value="1"/>
</dbReference>
<dbReference type="EMBL" id="FXBL01000004">
    <property type="protein sequence ID" value="SMH40788.1"/>
    <property type="molecule type" value="Genomic_DNA"/>
</dbReference>
<sequence length="431" mass="48238">METFESGHSVPRGSMTRGEEMLQPEEVAAMMRLHGLGWGAKRLAREFGCARNTVRRYLRQGGSAPFRQPARRSALDGLEDWLRERFFRHGGNADVIRQELAAEHGVVLSLRHVERRVAGWRRELKAQTRATVRFETPPGKQLQIDFGEARVWIGEEKLRVHLFVAMLGFSRRMHVRASLRERQADWFEGMESAFLHFGGVPVEVLLDNARALVEHHDAVTREVRFSAKLHAFARHWGFRPRACAPYRARTKGKDERGVGYVKKNAVAGRRFDSWAAFEAHLAAWCRDVADQRVHGTTGELPAVRFAHEAPALRPLGGRSPFGQLRDLVRRVQADCAVDVDTNSYSVPWRLIGETVQVTICAGRIVVRHAGEVVADHAVCSGRRQRITDRAHLAGVVGADGPVRRTTPPPAPPPASLLRPLAEYELAAGGGW</sequence>
<dbReference type="Gene3D" id="3.30.420.10">
    <property type="entry name" value="Ribonuclease H-like superfamily/Ribonuclease H"/>
    <property type="match status" value="1"/>
</dbReference>
<evidence type="ECO:0000256" key="1">
    <source>
        <dbReference type="ARBA" id="ARBA00009277"/>
    </source>
</evidence>
<dbReference type="PROSITE" id="PS50531">
    <property type="entry name" value="HTH_IS21"/>
    <property type="match status" value="1"/>
</dbReference>
<evidence type="ECO:0000259" key="5">
    <source>
        <dbReference type="PROSITE" id="PS50531"/>
    </source>
</evidence>
<gene>
    <name evidence="7" type="ORF">SAMN02982922_2425</name>
</gene>
<proteinExistence type="inferred from homology"/>
<dbReference type="InterPro" id="IPR017894">
    <property type="entry name" value="HTH_IS21_transposase_type"/>
</dbReference>
<dbReference type="SUPFAM" id="SSF53098">
    <property type="entry name" value="Ribonuclease H-like"/>
    <property type="match status" value="1"/>
</dbReference>
<dbReference type="GO" id="GO:0006310">
    <property type="term" value="P:DNA recombination"/>
    <property type="evidence" value="ECO:0007669"/>
    <property type="project" value="UniProtKB-KW"/>
</dbReference>
<dbReference type="InterPro" id="IPR012337">
    <property type="entry name" value="RNaseH-like_sf"/>
</dbReference>
<dbReference type="GO" id="GO:0003677">
    <property type="term" value="F:DNA binding"/>
    <property type="evidence" value="ECO:0007669"/>
    <property type="project" value="UniProtKB-KW"/>
</dbReference>
<dbReference type="Pfam" id="PF22483">
    <property type="entry name" value="Mu-transpos_C_2"/>
    <property type="match status" value="1"/>
</dbReference>
<feature type="domain" description="HTH IS21-type" evidence="5">
    <location>
        <begin position="25"/>
        <end position="86"/>
    </location>
</feature>
<feature type="domain" description="Integrase catalytic" evidence="6">
    <location>
        <begin position="133"/>
        <end position="309"/>
    </location>
</feature>
<evidence type="ECO:0000256" key="3">
    <source>
        <dbReference type="ARBA" id="ARBA00023125"/>
    </source>
</evidence>
<evidence type="ECO:0000259" key="6">
    <source>
        <dbReference type="PROSITE" id="PS50994"/>
    </source>
</evidence>
<evidence type="ECO:0000313" key="7">
    <source>
        <dbReference type="EMBL" id="SMH40788.1"/>
    </source>
</evidence>
<keyword evidence="8" id="KW-1185">Reference proteome</keyword>
<dbReference type="InterPro" id="IPR001584">
    <property type="entry name" value="Integrase_cat-core"/>
</dbReference>
<name>A0A1X7NRS0_9HYPH</name>
<dbReference type="Proteomes" id="UP000193083">
    <property type="component" value="Unassembled WGS sequence"/>
</dbReference>
<evidence type="ECO:0000256" key="2">
    <source>
        <dbReference type="ARBA" id="ARBA00022578"/>
    </source>
</evidence>
<evidence type="ECO:0000313" key="8">
    <source>
        <dbReference type="Proteomes" id="UP000193083"/>
    </source>
</evidence>
<dbReference type="OrthoDB" id="2065409at2"/>
<dbReference type="PROSITE" id="PS50994">
    <property type="entry name" value="INTEGRASE"/>
    <property type="match status" value="1"/>
</dbReference>
<keyword evidence="2" id="KW-0815">Transposition</keyword>
<comment type="similarity">
    <text evidence="1">Belongs to the transposase IS21/IS408/IS1162 family.</text>
</comment>
<dbReference type="AlphaFoldDB" id="A0A1X7NRS0"/>
<accession>A0A1X7NRS0</accession>
<keyword evidence="4" id="KW-0233">DNA recombination</keyword>
<keyword evidence="3" id="KW-0238">DNA-binding</keyword>
<reference evidence="7 8" key="1">
    <citation type="submission" date="2017-04" db="EMBL/GenBank/DDBJ databases">
        <authorList>
            <person name="Afonso C.L."/>
            <person name="Miller P.J."/>
            <person name="Scott M.A."/>
            <person name="Spackman E."/>
            <person name="Goraichik I."/>
            <person name="Dimitrov K.M."/>
            <person name="Suarez D.L."/>
            <person name="Swayne D.E."/>
        </authorList>
    </citation>
    <scope>NUCLEOTIDE SEQUENCE [LARGE SCALE GENOMIC DNA]</scope>
    <source>
        <strain evidence="7 8">B5P</strain>
    </source>
</reference>
<dbReference type="InterPro" id="IPR054353">
    <property type="entry name" value="IstA-like_C"/>
</dbReference>
<dbReference type="Pfam" id="PF00665">
    <property type="entry name" value="rve"/>
    <property type="match status" value="1"/>
</dbReference>
<dbReference type="PANTHER" id="PTHR35004">
    <property type="entry name" value="TRANSPOSASE RV3428C-RELATED"/>
    <property type="match status" value="1"/>
</dbReference>
<dbReference type="NCBIfam" id="NF033546">
    <property type="entry name" value="transpos_IS21"/>
    <property type="match status" value="1"/>
</dbReference>
<organism evidence="7 8">
    <name type="scientific">Mesorhizobium australicum</name>
    <dbReference type="NCBI Taxonomy" id="536018"/>
    <lineage>
        <taxon>Bacteria</taxon>
        <taxon>Pseudomonadati</taxon>
        <taxon>Pseudomonadota</taxon>
        <taxon>Alphaproteobacteria</taxon>
        <taxon>Hyphomicrobiales</taxon>
        <taxon>Phyllobacteriaceae</taxon>
        <taxon>Mesorhizobium</taxon>
    </lineage>
</organism>
<protein>
    <submittedName>
        <fullName evidence="7">Transposase</fullName>
    </submittedName>
</protein>